<dbReference type="GO" id="GO:0004180">
    <property type="term" value="F:carboxypeptidase activity"/>
    <property type="evidence" value="ECO:0007669"/>
    <property type="project" value="UniProtKB-KW"/>
</dbReference>
<organism evidence="3 4">
    <name type="scientific">Paenibacillus terreus</name>
    <dbReference type="NCBI Taxonomy" id="1387834"/>
    <lineage>
        <taxon>Bacteria</taxon>
        <taxon>Bacillati</taxon>
        <taxon>Bacillota</taxon>
        <taxon>Bacilli</taxon>
        <taxon>Bacillales</taxon>
        <taxon>Paenibacillaceae</taxon>
        <taxon>Paenibacillus</taxon>
    </lineage>
</organism>
<feature type="domain" description="D-alanyl-D-alanine carboxypeptidase-like core" evidence="2">
    <location>
        <begin position="219"/>
        <end position="347"/>
    </location>
</feature>
<dbReference type="Gene3D" id="3.30.1380.10">
    <property type="match status" value="1"/>
</dbReference>
<sequence length="372" mass="38873">MKRNKEIIYGTKLLSGTKLLFPALLLPGLLLTGCGTNGVGAQGNPQANAPAAGAQTPQSDAPTADAQAPQAGDPTTDAPTPEADVPTAGAQTPESDAPSADGQTVKPAKPETSSGEKEAETEQQAGNNDGGGKADAADSSKDADDSSKGAEAADPVMAARAASSLQTTIKKAGGVAVVTNATAQTVIVNKQRSLPKGYEPSDLVVPSVPFSFDGPHEKRHMRKEAAGALEKLFAAAKKDGIKLRAVSGYRSYSRQKTIYNNNVKTKGLEYASKVSAVPGMSEHQTGLAIDVSSPSVGNALEQSFGSTKEGKWLAKHAPEYGFVIRYPKGKDDITGYVYEPWHIRYIGVDLAEDAASKGLTLEEYFDEVNIKL</sequence>
<dbReference type="PANTHER" id="PTHR34385">
    <property type="entry name" value="D-ALANYL-D-ALANINE CARBOXYPEPTIDASE"/>
    <property type="match status" value="1"/>
</dbReference>
<dbReference type="InterPro" id="IPR009045">
    <property type="entry name" value="Zn_M74/Hedgehog-like"/>
</dbReference>
<reference evidence="3 4" key="1">
    <citation type="submission" date="2024-09" db="EMBL/GenBank/DDBJ databases">
        <authorList>
            <person name="Ruan L."/>
        </authorList>
    </citation>
    <scope>NUCLEOTIDE SEQUENCE [LARGE SCALE GENOMIC DNA]</scope>
    <source>
        <strain evidence="3 4">D33</strain>
    </source>
</reference>
<dbReference type="PROSITE" id="PS51257">
    <property type="entry name" value="PROKAR_LIPOPROTEIN"/>
    <property type="match status" value="1"/>
</dbReference>
<dbReference type="Proteomes" id="UP001580407">
    <property type="component" value="Unassembled WGS sequence"/>
</dbReference>
<comment type="caution">
    <text evidence="3">The sequence shown here is derived from an EMBL/GenBank/DDBJ whole genome shotgun (WGS) entry which is preliminary data.</text>
</comment>
<evidence type="ECO:0000313" key="3">
    <source>
        <dbReference type="EMBL" id="MFB5682379.1"/>
    </source>
</evidence>
<dbReference type="EMBL" id="JBHILM010000017">
    <property type="protein sequence ID" value="MFB5682379.1"/>
    <property type="molecule type" value="Genomic_DNA"/>
</dbReference>
<feature type="region of interest" description="Disordered" evidence="1">
    <location>
        <begin position="42"/>
        <end position="155"/>
    </location>
</feature>
<keyword evidence="3" id="KW-0645">Protease</keyword>
<dbReference type="PANTHER" id="PTHR34385:SF1">
    <property type="entry name" value="PEPTIDOGLYCAN L-ALANYL-D-GLUTAMATE ENDOPEPTIDASE CWLK"/>
    <property type="match status" value="1"/>
</dbReference>
<dbReference type="InterPro" id="IPR058193">
    <property type="entry name" value="VanY/YodJ_core_dom"/>
</dbReference>
<accession>A0ABV5B9K9</accession>
<dbReference type="SUPFAM" id="SSF55166">
    <property type="entry name" value="Hedgehog/DD-peptidase"/>
    <property type="match status" value="1"/>
</dbReference>
<dbReference type="InterPro" id="IPR003709">
    <property type="entry name" value="VanY-like_core_dom"/>
</dbReference>
<feature type="compositionally biased region" description="Low complexity" evidence="1">
    <location>
        <begin position="42"/>
        <end position="74"/>
    </location>
</feature>
<feature type="compositionally biased region" description="Basic and acidic residues" evidence="1">
    <location>
        <begin position="135"/>
        <end position="148"/>
    </location>
</feature>
<dbReference type="Pfam" id="PF02557">
    <property type="entry name" value="VanY"/>
    <property type="match status" value="1"/>
</dbReference>
<gene>
    <name evidence="3" type="ORF">ACE3NQ_15740</name>
</gene>
<keyword evidence="3" id="KW-0121">Carboxypeptidase</keyword>
<dbReference type="CDD" id="cd14852">
    <property type="entry name" value="LD-carboxypeptidase"/>
    <property type="match status" value="1"/>
</dbReference>
<proteinExistence type="predicted"/>
<name>A0ABV5B9K9_9BACL</name>
<keyword evidence="3" id="KW-0378">Hydrolase</keyword>
<dbReference type="InterPro" id="IPR052179">
    <property type="entry name" value="DD-CPase-like"/>
</dbReference>
<evidence type="ECO:0000313" key="4">
    <source>
        <dbReference type="Proteomes" id="UP001580407"/>
    </source>
</evidence>
<dbReference type="RefSeq" id="WP_375526139.1">
    <property type="nucleotide sequence ID" value="NZ_JBHILM010000017.1"/>
</dbReference>
<evidence type="ECO:0000256" key="1">
    <source>
        <dbReference type="SAM" id="MobiDB-lite"/>
    </source>
</evidence>
<evidence type="ECO:0000259" key="2">
    <source>
        <dbReference type="Pfam" id="PF02557"/>
    </source>
</evidence>
<keyword evidence="4" id="KW-1185">Reference proteome</keyword>
<protein>
    <submittedName>
        <fullName evidence="3">D-alanyl-D-alanine carboxypeptidase family protein</fullName>
    </submittedName>
</protein>